<dbReference type="InterPro" id="IPR008921">
    <property type="entry name" value="DNA_pol3_clamp-load_cplx_C"/>
</dbReference>
<gene>
    <name evidence="11" type="ORF">CW686_01020</name>
</gene>
<dbReference type="PANTHER" id="PTHR34388">
    <property type="entry name" value="DNA POLYMERASE III SUBUNIT DELTA"/>
    <property type="match status" value="1"/>
</dbReference>
<dbReference type="InterPro" id="IPR005790">
    <property type="entry name" value="DNA_polIII_delta"/>
</dbReference>
<sequence>MMRYIYLIHGSTKPLVESETEQLVTKLIGTKDEFNYSQYDMKETEVKPMLEDAMTFPFLSDAKAVVINNAFVFTGEKVKTTFEIDIDEILAFIEGFEGPNYVIFTVYSDKLDERKKLVKRIKANHEVKKIEPLDEQGIKKIIKSTLNENFKDIKEDALNEMIHLTGIDYGAVMKELDKLVLYSGDAPIITKSDVSQVVSRSLEQNVFLLTDYITSGKKAEAIQLLKDLIHMKEEPIKLLALITSQYRLYYQVKILSEKGFSEQQIAREVKVHPYRVKLSMRKVRQIPLKHLLNVIDACAEADYELKSSYMDKVLILELFILKV</sequence>
<evidence type="ECO:0000256" key="2">
    <source>
        <dbReference type="ARBA" id="ARBA00017703"/>
    </source>
</evidence>
<keyword evidence="5" id="KW-0235">DNA replication</keyword>
<evidence type="ECO:0000313" key="12">
    <source>
        <dbReference type="Proteomes" id="UP000233482"/>
    </source>
</evidence>
<feature type="domain" description="DNA polymerase III delta subunit-like C-terminal" evidence="10">
    <location>
        <begin position="203"/>
        <end position="322"/>
    </location>
</feature>
<reference evidence="11 12" key="1">
    <citation type="submission" date="2017-12" db="EMBL/GenBank/DDBJ databases">
        <title>Genomics of Macrococcus caseolyticus.</title>
        <authorList>
            <person name="MacFadyen A.C."/>
            <person name="Paterson G.K."/>
        </authorList>
    </citation>
    <scope>NUCLEOTIDE SEQUENCE [LARGE SCALE GENOMIC DNA]</scope>
    <source>
        <strain evidence="11 12">5788_EF188</strain>
    </source>
</reference>
<dbReference type="Gene3D" id="3.40.50.300">
    <property type="entry name" value="P-loop containing nucleotide triphosphate hydrolases"/>
    <property type="match status" value="1"/>
</dbReference>
<evidence type="ECO:0000256" key="5">
    <source>
        <dbReference type="ARBA" id="ARBA00022705"/>
    </source>
</evidence>
<evidence type="ECO:0000256" key="7">
    <source>
        <dbReference type="ARBA" id="ARBA00034754"/>
    </source>
</evidence>
<keyword evidence="4" id="KW-0548">Nucleotidyltransferase</keyword>
<dbReference type="EMBL" id="PIXC01000002">
    <property type="protein sequence ID" value="PKE27058.1"/>
    <property type="molecule type" value="Genomic_DNA"/>
</dbReference>
<dbReference type="RefSeq" id="WP_086038871.1">
    <property type="nucleotide sequence ID" value="NZ_CP021058.1"/>
</dbReference>
<dbReference type="Gene3D" id="1.10.8.60">
    <property type="match status" value="1"/>
</dbReference>
<comment type="similarity">
    <text evidence="7">Belongs to the DNA polymerase HolA subunit family.</text>
</comment>
<dbReference type="Gene3D" id="1.20.272.10">
    <property type="match status" value="1"/>
</dbReference>
<dbReference type="EC" id="2.7.7.7" evidence="1"/>
<proteinExistence type="inferred from homology"/>
<accession>A0A855GTC4</accession>
<dbReference type="GO" id="GO:0009360">
    <property type="term" value="C:DNA polymerase III complex"/>
    <property type="evidence" value="ECO:0007669"/>
    <property type="project" value="InterPro"/>
</dbReference>
<evidence type="ECO:0000259" key="10">
    <source>
        <dbReference type="Pfam" id="PF21694"/>
    </source>
</evidence>
<dbReference type="SUPFAM" id="SSF52540">
    <property type="entry name" value="P-loop containing nucleoside triphosphate hydrolases"/>
    <property type="match status" value="1"/>
</dbReference>
<dbReference type="InterPro" id="IPR027417">
    <property type="entry name" value="P-loop_NTPase"/>
</dbReference>
<evidence type="ECO:0000256" key="3">
    <source>
        <dbReference type="ARBA" id="ARBA00022679"/>
    </source>
</evidence>
<protein>
    <recommendedName>
        <fullName evidence="2">DNA polymerase III subunit delta</fullName>
        <ecNumber evidence="1">2.7.7.7</ecNumber>
    </recommendedName>
</protein>
<keyword evidence="6" id="KW-0239">DNA-directed DNA polymerase</keyword>
<comment type="catalytic activity">
    <reaction evidence="8">
        <text>DNA(n) + a 2'-deoxyribonucleoside 5'-triphosphate = DNA(n+1) + diphosphate</text>
        <dbReference type="Rhea" id="RHEA:22508"/>
        <dbReference type="Rhea" id="RHEA-COMP:17339"/>
        <dbReference type="Rhea" id="RHEA-COMP:17340"/>
        <dbReference type="ChEBI" id="CHEBI:33019"/>
        <dbReference type="ChEBI" id="CHEBI:61560"/>
        <dbReference type="ChEBI" id="CHEBI:173112"/>
        <dbReference type="EC" id="2.7.7.7"/>
    </reaction>
</comment>
<evidence type="ECO:0000256" key="8">
    <source>
        <dbReference type="ARBA" id="ARBA00049244"/>
    </source>
</evidence>
<dbReference type="Pfam" id="PF06144">
    <property type="entry name" value="DNA_pol3_delta"/>
    <property type="match status" value="1"/>
</dbReference>
<dbReference type="Proteomes" id="UP000233482">
    <property type="component" value="Unassembled WGS sequence"/>
</dbReference>
<organism evidence="11 12">
    <name type="scientific">Macrococcoides caseolyticum</name>
    <dbReference type="NCBI Taxonomy" id="69966"/>
    <lineage>
        <taxon>Bacteria</taxon>
        <taxon>Bacillati</taxon>
        <taxon>Bacillota</taxon>
        <taxon>Bacilli</taxon>
        <taxon>Bacillales</taxon>
        <taxon>Staphylococcaceae</taxon>
        <taxon>Macrococcoides</taxon>
    </lineage>
</organism>
<keyword evidence="3" id="KW-0808">Transferase</keyword>
<evidence type="ECO:0000313" key="11">
    <source>
        <dbReference type="EMBL" id="PKE27058.1"/>
    </source>
</evidence>
<dbReference type="GO" id="GO:0006261">
    <property type="term" value="P:DNA-templated DNA replication"/>
    <property type="evidence" value="ECO:0007669"/>
    <property type="project" value="TreeGrafter"/>
</dbReference>
<dbReference type="SUPFAM" id="SSF48019">
    <property type="entry name" value="post-AAA+ oligomerization domain-like"/>
    <property type="match status" value="1"/>
</dbReference>
<comment type="caution">
    <text evidence="11">The sequence shown here is derived from an EMBL/GenBank/DDBJ whole genome shotgun (WGS) entry which is preliminary data.</text>
</comment>
<dbReference type="PANTHER" id="PTHR34388:SF1">
    <property type="entry name" value="DNA POLYMERASE III SUBUNIT DELTA"/>
    <property type="match status" value="1"/>
</dbReference>
<dbReference type="GO" id="GO:0003677">
    <property type="term" value="F:DNA binding"/>
    <property type="evidence" value="ECO:0007669"/>
    <property type="project" value="InterPro"/>
</dbReference>
<dbReference type="InterPro" id="IPR010372">
    <property type="entry name" value="DNA_pol3_delta_N"/>
</dbReference>
<dbReference type="AlphaFoldDB" id="A0A855GTC4"/>
<evidence type="ECO:0000259" key="9">
    <source>
        <dbReference type="Pfam" id="PF06144"/>
    </source>
</evidence>
<evidence type="ECO:0000256" key="6">
    <source>
        <dbReference type="ARBA" id="ARBA00022932"/>
    </source>
</evidence>
<feature type="domain" description="DNA polymerase III delta N-terminal" evidence="9">
    <location>
        <begin position="6"/>
        <end position="129"/>
    </location>
</feature>
<dbReference type="NCBIfam" id="TIGR01128">
    <property type="entry name" value="holA"/>
    <property type="match status" value="1"/>
</dbReference>
<dbReference type="GO" id="GO:0003887">
    <property type="term" value="F:DNA-directed DNA polymerase activity"/>
    <property type="evidence" value="ECO:0007669"/>
    <property type="project" value="UniProtKB-KW"/>
</dbReference>
<evidence type="ECO:0000256" key="1">
    <source>
        <dbReference type="ARBA" id="ARBA00012417"/>
    </source>
</evidence>
<dbReference type="InterPro" id="IPR048466">
    <property type="entry name" value="DNA_pol3_delta-like_C"/>
</dbReference>
<evidence type="ECO:0000256" key="4">
    <source>
        <dbReference type="ARBA" id="ARBA00022695"/>
    </source>
</evidence>
<name>A0A855GTC4_9STAP</name>
<dbReference type="Pfam" id="PF21694">
    <property type="entry name" value="DNA_pol3_delta_C"/>
    <property type="match status" value="1"/>
</dbReference>